<feature type="region of interest" description="Disordered" evidence="1">
    <location>
        <begin position="128"/>
        <end position="157"/>
    </location>
</feature>
<keyword evidence="3" id="KW-0614">Plasmid</keyword>
<dbReference type="Pfam" id="PF14020">
    <property type="entry name" value="DUF4236"/>
    <property type="match status" value="1"/>
</dbReference>
<accession>A0A7Z8Z4S1</accession>
<protein>
    <recommendedName>
        <fullName evidence="2">DUF4236 domain-containing protein</fullName>
    </recommendedName>
</protein>
<dbReference type="Proteomes" id="UP000267630">
    <property type="component" value="Plasmid 2"/>
</dbReference>
<evidence type="ECO:0000256" key="1">
    <source>
        <dbReference type="SAM" id="MobiDB-lite"/>
    </source>
</evidence>
<dbReference type="InterPro" id="IPR025330">
    <property type="entry name" value="DUF4236"/>
</dbReference>
<evidence type="ECO:0000259" key="2">
    <source>
        <dbReference type="Pfam" id="PF14020"/>
    </source>
</evidence>
<evidence type="ECO:0000313" key="4">
    <source>
        <dbReference type="Proteomes" id="UP000267630"/>
    </source>
</evidence>
<feature type="domain" description="DUF4236" evidence="2">
    <location>
        <begin position="3"/>
        <end position="56"/>
    </location>
</feature>
<gene>
    <name evidence="3" type="ORF">NCTC9997_00243</name>
</gene>
<dbReference type="EMBL" id="LR134252">
    <property type="protein sequence ID" value="VED43306.1"/>
    <property type="molecule type" value="Genomic_DNA"/>
</dbReference>
<sequence>MGFRFRKSINIIPGVRINLSNGAPSLSVGPRGASLSFGKRGTYANLGLPGTGLSYRTRIDRTVRERQNSRTQSNPGLREALEQEVERLMTAITAITNIHEFSPSPVDGNTWASLESHYLQLHQRTFDRPVPVRPSKPEYSPLPSAPDERYGRGFLGDGSKPMRLALNDRMRTSDSGNWKWRTLSAKTHCLNNGMRNNV</sequence>
<keyword evidence="4" id="KW-1185">Reference proteome</keyword>
<organism evidence="3 4">
    <name type="scientific">Raoultella terrigena</name>
    <name type="common">Klebsiella terrigena</name>
    <dbReference type="NCBI Taxonomy" id="577"/>
    <lineage>
        <taxon>Bacteria</taxon>
        <taxon>Pseudomonadati</taxon>
        <taxon>Pseudomonadota</taxon>
        <taxon>Gammaproteobacteria</taxon>
        <taxon>Enterobacterales</taxon>
        <taxon>Enterobacteriaceae</taxon>
        <taxon>Klebsiella/Raoultella group</taxon>
        <taxon>Raoultella</taxon>
    </lineage>
</organism>
<evidence type="ECO:0000313" key="3">
    <source>
        <dbReference type="EMBL" id="VED43306.1"/>
    </source>
</evidence>
<proteinExistence type="predicted"/>
<reference evidence="3 4" key="1">
    <citation type="submission" date="2018-12" db="EMBL/GenBank/DDBJ databases">
        <authorList>
            <consortium name="Pathogen Informatics"/>
        </authorList>
    </citation>
    <scope>NUCLEOTIDE SEQUENCE [LARGE SCALE GENOMIC DNA]</scope>
    <source>
        <strain evidence="3 4">NCTC9997</strain>
        <plasmid evidence="3 4">2</plasmid>
    </source>
</reference>
<geneLocation type="plasmid" evidence="3 4">
    <name>2</name>
</geneLocation>
<dbReference type="AlphaFoldDB" id="A0A7Z8Z4S1"/>
<name>A0A7Z8Z4S1_RAOTE</name>